<evidence type="ECO:0000256" key="5">
    <source>
        <dbReference type="RuleBase" id="RU003919"/>
    </source>
</evidence>
<dbReference type="SMART" id="SM01387">
    <property type="entry name" value="Ribosomal_S15"/>
    <property type="match status" value="1"/>
</dbReference>
<comment type="function">
    <text evidence="4 6">One of the primary rRNA binding proteins, it binds directly to 16S rRNA where it helps nucleate assembly of the platform of the 30S subunit by binding and bridging several RNA helices of the 16S rRNA.</text>
</comment>
<sequence length="89" mass="10473">MALVKEEKQKILKDFAQHEGDTGSPEVQIALLSERIKRLTDHLKDHKQDVHSRRGLLQMVNKRRRILVYLTRKDPDRYKQIVSKLGLSK</sequence>
<comment type="similarity">
    <text evidence="4 5">Belongs to the universal ribosomal protein uS15 family.</text>
</comment>
<comment type="subunit">
    <text evidence="3 4">Part of the 30S ribosomal subunit. Forms a bridge to the 50S subunit in the 70S ribosome, contacting the 23S rRNA.</text>
</comment>
<protein>
    <recommendedName>
        <fullName evidence="4">Small ribosomal subunit protein uS15</fullName>
    </recommendedName>
</protein>
<dbReference type="GO" id="GO:0019843">
    <property type="term" value="F:rRNA binding"/>
    <property type="evidence" value="ECO:0007669"/>
    <property type="project" value="UniProtKB-UniRule"/>
</dbReference>
<evidence type="ECO:0000256" key="6">
    <source>
        <dbReference type="RuleBase" id="RU004524"/>
    </source>
</evidence>
<dbReference type="Gene3D" id="6.10.250.3130">
    <property type="match status" value="1"/>
</dbReference>
<organism evidence="7 8">
    <name type="scientific">Candidatus Woykebacteria bacterium RIFCSPHIGHO2_12_FULL_45_10</name>
    <dbReference type="NCBI Taxonomy" id="1802603"/>
    <lineage>
        <taxon>Bacteria</taxon>
        <taxon>Candidatus Woykeibacteriota</taxon>
    </lineage>
</organism>
<dbReference type="Proteomes" id="UP000178068">
    <property type="component" value="Unassembled WGS sequence"/>
</dbReference>
<accession>A0A1G1WRQ4</accession>
<keyword evidence="4 6" id="KW-0699">rRNA-binding</keyword>
<dbReference type="InterPro" id="IPR005290">
    <property type="entry name" value="Ribosomal_uS15_bac-type"/>
</dbReference>
<dbReference type="PANTHER" id="PTHR23321:SF26">
    <property type="entry name" value="SMALL RIBOSOMAL SUBUNIT PROTEIN US15M"/>
    <property type="match status" value="1"/>
</dbReference>
<evidence type="ECO:0000313" key="7">
    <source>
        <dbReference type="EMBL" id="OGY30432.1"/>
    </source>
</evidence>
<dbReference type="Pfam" id="PF00312">
    <property type="entry name" value="Ribosomal_S15"/>
    <property type="match status" value="1"/>
</dbReference>
<dbReference type="NCBIfam" id="TIGR00952">
    <property type="entry name" value="S15_bact"/>
    <property type="match status" value="1"/>
</dbReference>
<dbReference type="FunFam" id="1.10.287.10:FF:000002">
    <property type="entry name" value="30S ribosomal protein S15"/>
    <property type="match status" value="1"/>
</dbReference>
<name>A0A1G1WRQ4_9BACT</name>
<proteinExistence type="inferred from homology"/>
<dbReference type="CDD" id="cd00353">
    <property type="entry name" value="Ribosomal_S15p_S13e"/>
    <property type="match status" value="1"/>
</dbReference>
<evidence type="ECO:0000256" key="2">
    <source>
        <dbReference type="ARBA" id="ARBA00023274"/>
    </source>
</evidence>
<gene>
    <name evidence="4" type="primary">rpsO</name>
    <name evidence="7" type="ORF">A3F35_01775</name>
</gene>
<reference evidence="7 8" key="1">
    <citation type="journal article" date="2016" name="Nat. Commun.">
        <title>Thousands of microbial genomes shed light on interconnected biogeochemical processes in an aquifer system.</title>
        <authorList>
            <person name="Anantharaman K."/>
            <person name="Brown C.T."/>
            <person name="Hug L.A."/>
            <person name="Sharon I."/>
            <person name="Castelle C.J."/>
            <person name="Probst A.J."/>
            <person name="Thomas B.C."/>
            <person name="Singh A."/>
            <person name="Wilkins M.J."/>
            <person name="Karaoz U."/>
            <person name="Brodie E.L."/>
            <person name="Williams K.H."/>
            <person name="Hubbard S.S."/>
            <person name="Banfield J.F."/>
        </authorList>
    </citation>
    <scope>NUCLEOTIDE SEQUENCE [LARGE SCALE GENOMIC DNA]</scope>
</reference>
<evidence type="ECO:0000313" key="8">
    <source>
        <dbReference type="Proteomes" id="UP000178068"/>
    </source>
</evidence>
<dbReference type="AlphaFoldDB" id="A0A1G1WRQ4"/>
<dbReference type="SUPFAM" id="SSF47060">
    <property type="entry name" value="S15/NS1 RNA-binding domain"/>
    <property type="match status" value="1"/>
</dbReference>
<comment type="caution">
    <text evidence="7">The sequence shown here is derived from an EMBL/GenBank/DDBJ whole genome shotgun (WGS) entry which is preliminary data.</text>
</comment>
<dbReference type="GO" id="GO:0022627">
    <property type="term" value="C:cytosolic small ribosomal subunit"/>
    <property type="evidence" value="ECO:0007669"/>
    <property type="project" value="TreeGrafter"/>
</dbReference>
<dbReference type="EMBL" id="MHCZ01000003">
    <property type="protein sequence ID" value="OGY30432.1"/>
    <property type="molecule type" value="Genomic_DNA"/>
</dbReference>
<keyword evidence="4 6" id="KW-0694">RNA-binding</keyword>
<evidence type="ECO:0000256" key="3">
    <source>
        <dbReference type="ARBA" id="ARBA00064542"/>
    </source>
</evidence>
<dbReference type="STRING" id="1802603.A3F35_01775"/>
<dbReference type="GO" id="GO:0006412">
    <property type="term" value="P:translation"/>
    <property type="evidence" value="ECO:0007669"/>
    <property type="project" value="UniProtKB-UniRule"/>
</dbReference>
<comment type="function">
    <text evidence="4">Forms an intersubunit bridge (bridge B4) with the 23S rRNA of the 50S subunit in the ribosome.</text>
</comment>
<dbReference type="GO" id="GO:0003735">
    <property type="term" value="F:structural constituent of ribosome"/>
    <property type="evidence" value="ECO:0007669"/>
    <property type="project" value="InterPro"/>
</dbReference>
<keyword evidence="1 4" id="KW-0689">Ribosomal protein</keyword>
<evidence type="ECO:0000256" key="1">
    <source>
        <dbReference type="ARBA" id="ARBA00022980"/>
    </source>
</evidence>
<dbReference type="PANTHER" id="PTHR23321">
    <property type="entry name" value="RIBOSOMAL PROTEIN S15, BACTERIAL AND ORGANELLAR"/>
    <property type="match status" value="1"/>
</dbReference>
<dbReference type="HAMAP" id="MF_01343_B">
    <property type="entry name" value="Ribosomal_uS15_B"/>
    <property type="match status" value="1"/>
</dbReference>
<dbReference type="InterPro" id="IPR000589">
    <property type="entry name" value="Ribosomal_uS15"/>
</dbReference>
<dbReference type="Gene3D" id="1.10.287.10">
    <property type="entry name" value="S15/NS1, RNA-binding"/>
    <property type="match status" value="1"/>
</dbReference>
<evidence type="ECO:0000256" key="4">
    <source>
        <dbReference type="HAMAP-Rule" id="MF_01343"/>
    </source>
</evidence>
<dbReference type="InterPro" id="IPR009068">
    <property type="entry name" value="uS15_NS1_RNA-bd_sf"/>
</dbReference>
<dbReference type="PROSITE" id="PS00362">
    <property type="entry name" value="RIBOSOMAL_S15"/>
    <property type="match status" value="1"/>
</dbReference>
<keyword evidence="2 4" id="KW-0687">Ribonucleoprotein</keyword>